<evidence type="ECO:0000313" key="3">
    <source>
        <dbReference type="Proteomes" id="UP000740926"/>
    </source>
</evidence>
<evidence type="ECO:0000256" key="1">
    <source>
        <dbReference type="SAM" id="SignalP"/>
    </source>
</evidence>
<feature type="signal peptide" evidence="1">
    <location>
        <begin position="1"/>
        <end position="25"/>
    </location>
</feature>
<evidence type="ECO:0000313" key="2">
    <source>
        <dbReference type="EMBL" id="KAG1572461.1"/>
    </source>
</evidence>
<dbReference type="EMBL" id="JAANIU010000412">
    <property type="protein sequence ID" value="KAG1572461.1"/>
    <property type="molecule type" value="Genomic_DNA"/>
</dbReference>
<accession>A0A9P6Z8A9</accession>
<dbReference type="Proteomes" id="UP000740926">
    <property type="component" value="Unassembled WGS sequence"/>
</dbReference>
<protein>
    <submittedName>
        <fullName evidence="2">Uncharacterized protein</fullName>
    </submittedName>
</protein>
<feature type="chain" id="PRO_5040148047" evidence="1">
    <location>
        <begin position="26"/>
        <end position="470"/>
    </location>
</feature>
<organism evidence="2 3">
    <name type="scientific">Rhizopus delemar</name>
    <dbReference type="NCBI Taxonomy" id="936053"/>
    <lineage>
        <taxon>Eukaryota</taxon>
        <taxon>Fungi</taxon>
        <taxon>Fungi incertae sedis</taxon>
        <taxon>Mucoromycota</taxon>
        <taxon>Mucoromycotina</taxon>
        <taxon>Mucoromycetes</taxon>
        <taxon>Mucorales</taxon>
        <taxon>Mucorineae</taxon>
        <taxon>Rhizopodaceae</taxon>
        <taxon>Rhizopus</taxon>
    </lineage>
</organism>
<gene>
    <name evidence="2" type="ORF">G6F50_003712</name>
</gene>
<dbReference type="AlphaFoldDB" id="A0A9P6Z8A9"/>
<proteinExistence type="predicted"/>
<keyword evidence="3" id="KW-1185">Reference proteome</keyword>
<dbReference type="OMA" id="HIDWIQN"/>
<sequence length="470" mass="54736">MRFNKTKPYTIITIVLIALIGQSLAIVRTEEAPEWNKESLTAYFKKYKIHFDKNSDYNALMETIKSYKDSVTTNSRLFGSNVDHILSGFKLFLEKKTKLAQNDADDIYTNLRHQLRQLELKGQLTKDRVQAVLDKIRHEVIEQKLMTEAEWKRAHSHFESTYVKPTWYQRVLHLKPDVEDIESSSLKGWVHSVSNSLNHLGTLTKDQLATISDVLYQSVVNSDLNKLGDKAWIEEISHTISQKTQLKKEQLEDIVQAIAKEVHAYKVFALDYTGQTKEQAHHWLDEFKGRMWTKVQEIVEPIKTKIPYHPLQYQQPHETWHFYDYKDAHLKYPGQEEKLTASIKAQVSSMSKVIEPMTKTNGISHAIETAVSAAAQATNSVKGTFAHFWHQKEHDIYRRLGYTEAHIDWIRNYLEHTFQNQKDSVKGRADEAAIALKRYLDSCKVQTPNQVDVNVHRMKRYLEAWRTLVE</sequence>
<keyword evidence="1" id="KW-0732">Signal</keyword>
<name>A0A9P6Z8A9_9FUNG</name>
<reference evidence="2 3" key="1">
    <citation type="journal article" date="2020" name="Microb. Genom.">
        <title>Genetic diversity of clinical and environmental Mucorales isolates obtained from an investigation of mucormycosis cases among solid organ transplant recipients.</title>
        <authorList>
            <person name="Nguyen M.H."/>
            <person name="Kaul D."/>
            <person name="Muto C."/>
            <person name="Cheng S.J."/>
            <person name="Richter R.A."/>
            <person name="Bruno V.M."/>
            <person name="Liu G."/>
            <person name="Beyhan S."/>
            <person name="Sundermann A.J."/>
            <person name="Mounaud S."/>
            <person name="Pasculle A.W."/>
            <person name="Nierman W.C."/>
            <person name="Driscoll E."/>
            <person name="Cumbie R."/>
            <person name="Clancy C.J."/>
            <person name="Dupont C.L."/>
        </authorList>
    </citation>
    <scope>NUCLEOTIDE SEQUENCE [LARGE SCALE GENOMIC DNA]</scope>
    <source>
        <strain evidence="2 3">GL24</strain>
    </source>
</reference>
<comment type="caution">
    <text evidence="2">The sequence shown here is derived from an EMBL/GenBank/DDBJ whole genome shotgun (WGS) entry which is preliminary data.</text>
</comment>